<dbReference type="PANTHER" id="PTHR30532:SF1">
    <property type="entry name" value="IRON(3+)-HYDROXAMATE-BINDING PROTEIN FHUD"/>
    <property type="match status" value="1"/>
</dbReference>
<dbReference type="AlphaFoldDB" id="A0AAU8NIZ9"/>
<protein>
    <submittedName>
        <fullName evidence="8">ABC transporter substrate-binding protein</fullName>
    </submittedName>
</protein>
<evidence type="ECO:0000256" key="5">
    <source>
        <dbReference type="SAM" id="MobiDB-lite"/>
    </source>
</evidence>
<dbReference type="PANTHER" id="PTHR30532">
    <property type="entry name" value="IRON III DICITRATE-BINDING PERIPLASMIC PROTEIN"/>
    <property type="match status" value="1"/>
</dbReference>
<dbReference type="GO" id="GO:1901678">
    <property type="term" value="P:iron coordination entity transport"/>
    <property type="evidence" value="ECO:0007669"/>
    <property type="project" value="UniProtKB-ARBA"/>
</dbReference>
<evidence type="ECO:0000313" key="8">
    <source>
        <dbReference type="EMBL" id="XCP97684.1"/>
    </source>
</evidence>
<dbReference type="Gene3D" id="3.40.50.1980">
    <property type="entry name" value="Nitrogenase molybdenum iron protein domain"/>
    <property type="match status" value="2"/>
</dbReference>
<evidence type="ECO:0000256" key="1">
    <source>
        <dbReference type="ARBA" id="ARBA00004196"/>
    </source>
</evidence>
<keyword evidence="3" id="KW-0813">Transport</keyword>
<feature type="region of interest" description="Disordered" evidence="5">
    <location>
        <begin position="31"/>
        <end position="52"/>
    </location>
</feature>
<dbReference type="PROSITE" id="PS50983">
    <property type="entry name" value="FE_B12_PBP"/>
    <property type="match status" value="1"/>
</dbReference>
<comment type="similarity">
    <text evidence="2">Belongs to the bacterial solute-binding protein 8 family.</text>
</comment>
<dbReference type="InterPro" id="IPR002491">
    <property type="entry name" value="ABC_transptr_periplasmic_BD"/>
</dbReference>
<dbReference type="InterPro" id="IPR051313">
    <property type="entry name" value="Bact_iron-sidero_bind"/>
</dbReference>
<dbReference type="RefSeq" id="WP_342555714.1">
    <property type="nucleotide sequence ID" value="NZ_CP159992.1"/>
</dbReference>
<proteinExistence type="inferred from homology"/>
<name>A0AAU8NIZ9_9BACL</name>
<dbReference type="EMBL" id="CP159992">
    <property type="protein sequence ID" value="XCP97684.1"/>
    <property type="molecule type" value="Genomic_DNA"/>
</dbReference>
<accession>A0AAU8NIZ9</accession>
<evidence type="ECO:0000256" key="6">
    <source>
        <dbReference type="SAM" id="SignalP"/>
    </source>
</evidence>
<evidence type="ECO:0000256" key="4">
    <source>
        <dbReference type="ARBA" id="ARBA00022729"/>
    </source>
</evidence>
<evidence type="ECO:0000256" key="3">
    <source>
        <dbReference type="ARBA" id="ARBA00022448"/>
    </source>
</evidence>
<dbReference type="GO" id="GO:0030288">
    <property type="term" value="C:outer membrane-bounded periplasmic space"/>
    <property type="evidence" value="ECO:0007669"/>
    <property type="project" value="TreeGrafter"/>
</dbReference>
<keyword evidence="4 6" id="KW-0732">Signal</keyword>
<organism evidence="8">
    <name type="scientific">Paenibacillus sp. AN1007</name>
    <dbReference type="NCBI Taxonomy" id="3151385"/>
    <lineage>
        <taxon>Bacteria</taxon>
        <taxon>Bacillati</taxon>
        <taxon>Bacillota</taxon>
        <taxon>Bacilli</taxon>
        <taxon>Bacillales</taxon>
        <taxon>Paenibacillaceae</taxon>
        <taxon>Paenibacillus</taxon>
    </lineage>
</organism>
<dbReference type="SUPFAM" id="SSF53807">
    <property type="entry name" value="Helical backbone' metal receptor"/>
    <property type="match status" value="1"/>
</dbReference>
<dbReference type="PROSITE" id="PS51257">
    <property type="entry name" value="PROKAR_LIPOPROTEIN"/>
    <property type="match status" value="1"/>
</dbReference>
<evidence type="ECO:0000256" key="2">
    <source>
        <dbReference type="ARBA" id="ARBA00008814"/>
    </source>
</evidence>
<gene>
    <name evidence="8" type="ORF">ABXS70_13705</name>
</gene>
<feature type="chain" id="PRO_5043952984" evidence="6">
    <location>
        <begin position="29"/>
        <end position="329"/>
    </location>
</feature>
<evidence type="ECO:0000259" key="7">
    <source>
        <dbReference type="PROSITE" id="PS50983"/>
    </source>
</evidence>
<reference evidence="8" key="1">
    <citation type="submission" date="2024-05" db="EMBL/GenBank/DDBJ databases">
        <title>Draft genome assemblies of 36 bacteria isolated from hibernating arctic ground squirrels.</title>
        <authorList>
            <person name="McKee H."/>
            <person name="Mullen L."/>
            <person name="Drown D.M."/>
            <person name="Duddleston K.N."/>
        </authorList>
    </citation>
    <scope>NUCLEOTIDE SEQUENCE</scope>
    <source>
        <strain evidence="8">AN1007</strain>
    </source>
</reference>
<feature type="domain" description="Fe/B12 periplasmic-binding" evidence="7">
    <location>
        <begin position="55"/>
        <end position="329"/>
    </location>
</feature>
<dbReference type="Pfam" id="PF01497">
    <property type="entry name" value="Peripla_BP_2"/>
    <property type="match status" value="1"/>
</dbReference>
<comment type="subcellular location">
    <subcellularLocation>
        <location evidence="1">Cell envelope</location>
    </subcellularLocation>
</comment>
<feature type="signal peptide" evidence="6">
    <location>
        <begin position="1"/>
        <end position="28"/>
    </location>
</feature>
<sequence>MMARRSKGFQGCLVLLLLIIMVVSGCSAKPGASAQQGDAEKNTDVETGSSKAETRVVQDEYGEVTIPVHPQRIAGVYVEDYLKALDIKPVVQWYHPTWGVQDYLNLDVPKFDITGSTEALLQYNPDLIIVDGGVDAALYEQYSKVAPTYRLPESVLQDSNQVLTTVADVVGQPEKGAAFEEQFKQKIADAKSRLQQTIGNETVAVVRLNVAEKGLALFGLNNRYTGFIYAELGLTPHPLARDMKEYQEILSEEAIPSLDADHIIVFPSNGTWDSKENQEAVRMLDGKLWQSLPAVKNKHVYMMERSHWQSGGVVANSMKIDDLLEKMTP</sequence>